<dbReference type="AlphaFoldDB" id="A0A0P1EXC1"/>
<organism evidence="3 4">
    <name type="scientific">Thalassobacter stenotrophicus</name>
    <dbReference type="NCBI Taxonomy" id="266809"/>
    <lineage>
        <taxon>Bacteria</taxon>
        <taxon>Pseudomonadati</taxon>
        <taxon>Pseudomonadota</taxon>
        <taxon>Alphaproteobacteria</taxon>
        <taxon>Rhodobacterales</taxon>
        <taxon>Roseobacteraceae</taxon>
        <taxon>Thalassobacter</taxon>
    </lineage>
</organism>
<dbReference type="Pfam" id="PF02622">
    <property type="entry name" value="DUF179"/>
    <property type="match status" value="1"/>
</dbReference>
<dbReference type="eggNOG" id="COG1678">
    <property type="taxonomic scope" value="Bacteria"/>
</dbReference>
<evidence type="ECO:0000313" key="4">
    <source>
        <dbReference type="Proteomes" id="UP000051298"/>
    </source>
</evidence>
<dbReference type="SUPFAM" id="SSF143456">
    <property type="entry name" value="VC0467-like"/>
    <property type="match status" value="1"/>
</dbReference>
<accession>A0A0P1EXC1</accession>
<sequence length="190" mass="20473">MDDTEAVYLAGKLLIAMPGTTDPQFKRSLVYICAHSSEGAMGLVINRRLPDLSLAAMLTRIGIENHRMLHQKPVHNGGPVERERGFVLHSTEYAAGSATLKVNKGFSMTATMDILEDIAQGIGPVRRLVALGYCGWGPGQLDQEMLDNGWLTLTPGPGLVFSTDDETKWTSALNMLGVQPKLLSATAGHA</sequence>
<dbReference type="STRING" id="266809.PM03_08425"/>
<evidence type="ECO:0000313" key="3">
    <source>
        <dbReference type="EMBL" id="CUH59699.1"/>
    </source>
</evidence>
<comment type="similarity">
    <text evidence="1 2">Belongs to the UPF0301 (AlgH) family.</text>
</comment>
<dbReference type="GO" id="GO:0005829">
    <property type="term" value="C:cytosol"/>
    <property type="evidence" value="ECO:0007669"/>
    <property type="project" value="TreeGrafter"/>
</dbReference>
<proteinExistence type="inferred from homology"/>
<name>A0A0P1EXC1_9RHOB</name>
<reference evidence="3 4" key="1">
    <citation type="submission" date="2015-09" db="EMBL/GenBank/DDBJ databases">
        <authorList>
            <consortium name="Swine Surveillance"/>
        </authorList>
    </citation>
    <scope>NUCLEOTIDE SEQUENCE [LARGE SCALE GENOMIC DNA]</scope>
    <source>
        <strain evidence="3 4">CECT 5294</strain>
    </source>
</reference>
<dbReference type="PANTHER" id="PTHR30327">
    <property type="entry name" value="UNCHARACTERIZED PROTEIN YQGE"/>
    <property type="match status" value="1"/>
</dbReference>
<protein>
    <recommendedName>
        <fullName evidence="2">UPF0301 protein THS5294_00986</fullName>
    </recommendedName>
</protein>
<evidence type="ECO:0000256" key="2">
    <source>
        <dbReference type="HAMAP-Rule" id="MF_00758"/>
    </source>
</evidence>
<evidence type="ECO:0000256" key="1">
    <source>
        <dbReference type="ARBA" id="ARBA00009600"/>
    </source>
</evidence>
<dbReference type="InterPro" id="IPR003774">
    <property type="entry name" value="AlgH-like"/>
</dbReference>
<dbReference type="EMBL" id="CYRX01000011">
    <property type="protein sequence ID" value="CUH59699.1"/>
    <property type="molecule type" value="Genomic_DNA"/>
</dbReference>
<gene>
    <name evidence="3" type="ORF">THS5294_00986</name>
</gene>
<dbReference type="RefSeq" id="WP_038005745.1">
    <property type="nucleotide sequence ID" value="NZ_CP107618.1"/>
</dbReference>
<dbReference type="HAMAP" id="MF_00758">
    <property type="entry name" value="UPF0301"/>
    <property type="match status" value="1"/>
</dbReference>
<dbReference type="Gene3D" id="3.40.1740.10">
    <property type="entry name" value="VC0467-like"/>
    <property type="match status" value="1"/>
</dbReference>
<dbReference type="PANTHER" id="PTHR30327:SF1">
    <property type="entry name" value="UPF0301 PROTEIN YQGE"/>
    <property type="match status" value="1"/>
</dbReference>
<dbReference type="Proteomes" id="UP000051298">
    <property type="component" value="Unassembled WGS sequence"/>
</dbReference>